<dbReference type="GO" id="GO:0009432">
    <property type="term" value="P:SOS response"/>
    <property type="evidence" value="ECO:0007669"/>
    <property type="project" value="TreeGrafter"/>
</dbReference>
<dbReference type="InterPro" id="IPR043128">
    <property type="entry name" value="Rev_trsase/Diguanyl_cyclase"/>
</dbReference>
<dbReference type="GO" id="GO:0000287">
    <property type="term" value="F:magnesium ion binding"/>
    <property type="evidence" value="ECO:0007669"/>
    <property type="project" value="UniProtKB-UniRule"/>
</dbReference>
<dbReference type="PANTHER" id="PTHR11076:SF33">
    <property type="entry name" value="DNA POLYMERASE KAPPA"/>
    <property type="match status" value="1"/>
</dbReference>
<protein>
    <recommendedName>
        <fullName evidence="17">DNA polymerase IV</fullName>
        <shortName evidence="17">Pol IV</shortName>
        <ecNumber evidence="17">2.7.7.7</ecNumber>
    </recommendedName>
</protein>
<feature type="domain" description="UmuC" evidence="19">
    <location>
        <begin position="23"/>
        <end position="204"/>
    </location>
</feature>
<dbReference type="FunFam" id="3.40.1170.60:FF:000001">
    <property type="entry name" value="DNA polymerase IV"/>
    <property type="match status" value="1"/>
</dbReference>
<feature type="binding site" evidence="17">
    <location>
        <position position="27"/>
    </location>
    <ligand>
        <name>Mg(2+)</name>
        <dbReference type="ChEBI" id="CHEBI:18420"/>
    </ligand>
</feature>
<evidence type="ECO:0000256" key="11">
    <source>
        <dbReference type="ARBA" id="ARBA00022842"/>
    </source>
</evidence>
<dbReference type="GO" id="GO:0006261">
    <property type="term" value="P:DNA-templated DNA replication"/>
    <property type="evidence" value="ECO:0007669"/>
    <property type="project" value="UniProtKB-UniRule"/>
</dbReference>
<proteinExistence type="inferred from homology"/>
<keyword evidence="4 17" id="KW-0515">Mutator protein</keyword>
<comment type="function">
    <text evidence="15 17">Poorly processive, error-prone DNA polymerase involved in untargeted mutagenesis. Copies undamaged DNA at stalled replication forks, which arise in vivo from mismatched or misaligned primer ends. These misaligned primers can be extended by PolIV. Exhibits no 3'-5' exonuclease (proofreading) activity. May be involved in translesional synthesis, in conjunction with the beta clamp from PolIII.</text>
</comment>
<dbReference type="InterPro" id="IPR050116">
    <property type="entry name" value="DNA_polymerase-Y"/>
</dbReference>
<dbReference type="SUPFAM" id="SSF56672">
    <property type="entry name" value="DNA/RNA polymerases"/>
    <property type="match status" value="1"/>
</dbReference>
<feature type="compositionally biased region" description="Polar residues" evidence="18">
    <location>
        <begin position="417"/>
        <end position="429"/>
    </location>
</feature>
<dbReference type="eggNOG" id="COG0389">
    <property type="taxonomic scope" value="Bacteria"/>
</dbReference>
<reference evidence="20 21" key="1">
    <citation type="submission" date="2014-03" db="EMBL/GenBank/DDBJ databases">
        <title>Genomics of Bifidobacteria.</title>
        <authorList>
            <person name="Ventura M."/>
            <person name="Milani C."/>
            <person name="Lugli G.A."/>
        </authorList>
    </citation>
    <scope>NUCLEOTIDE SEQUENCE [LARGE SCALE GENOMIC DNA]</scope>
    <source>
        <strain evidence="20 21">DSM 22767</strain>
    </source>
</reference>
<comment type="similarity">
    <text evidence="2 17">Belongs to the DNA polymerase type-Y family.</text>
</comment>
<dbReference type="InterPro" id="IPR017961">
    <property type="entry name" value="DNA_pol_Y-fam_little_finger"/>
</dbReference>
<keyword evidence="9 17" id="KW-0479">Metal-binding</keyword>
<evidence type="ECO:0000256" key="5">
    <source>
        <dbReference type="ARBA" id="ARBA00022490"/>
    </source>
</evidence>
<dbReference type="CDD" id="cd03586">
    <property type="entry name" value="PolY_Pol_IV_kappa"/>
    <property type="match status" value="1"/>
</dbReference>
<comment type="cofactor">
    <cofactor evidence="17">
        <name>Mg(2+)</name>
        <dbReference type="ChEBI" id="CHEBI:18420"/>
    </cofactor>
    <text evidence="17">Binds 2 magnesium ions per subunit.</text>
</comment>
<dbReference type="SUPFAM" id="SSF100879">
    <property type="entry name" value="Lesion bypass DNA polymerase (Y-family), little finger domain"/>
    <property type="match status" value="1"/>
</dbReference>
<keyword evidence="5 17" id="KW-0963">Cytoplasm</keyword>
<dbReference type="Gene3D" id="1.10.150.20">
    <property type="entry name" value="5' to 3' exonuclease, C-terminal subdomain"/>
    <property type="match status" value="1"/>
</dbReference>
<evidence type="ECO:0000256" key="14">
    <source>
        <dbReference type="ARBA" id="ARBA00023204"/>
    </source>
</evidence>
<keyword evidence="10 17" id="KW-0227">DNA damage</keyword>
<organism evidence="20 21">
    <name type="scientific">Bifidobacterium bohemicum DSM 22767</name>
    <dbReference type="NCBI Taxonomy" id="1437606"/>
    <lineage>
        <taxon>Bacteria</taxon>
        <taxon>Bacillati</taxon>
        <taxon>Actinomycetota</taxon>
        <taxon>Actinomycetes</taxon>
        <taxon>Bifidobacteriales</taxon>
        <taxon>Bifidobacteriaceae</taxon>
        <taxon>Bifidobacterium</taxon>
    </lineage>
</organism>
<feature type="compositionally biased region" description="Basic and acidic residues" evidence="18">
    <location>
        <begin position="476"/>
        <end position="485"/>
    </location>
</feature>
<evidence type="ECO:0000256" key="18">
    <source>
        <dbReference type="SAM" id="MobiDB-lite"/>
    </source>
</evidence>
<comment type="subcellular location">
    <subcellularLocation>
        <location evidence="1 17">Cytoplasm</location>
    </subcellularLocation>
</comment>
<dbReference type="Gene3D" id="3.40.1170.60">
    <property type="match status" value="1"/>
</dbReference>
<feature type="region of interest" description="Disordered" evidence="18">
    <location>
        <begin position="386"/>
        <end position="507"/>
    </location>
</feature>
<dbReference type="InterPro" id="IPR022880">
    <property type="entry name" value="DNApol_IV"/>
</dbReference>
<dbReference type="STRING" id="1437606.BBOH_1575"/>
<feature type="compositionally biased region" description="Polar residues" evidence="18">
    <location>
        <begin position="441"/>
        <end position="452"/>
    </location>
</feature>
<dbReference type="HAMAP" id="MF_01113">
    <property type="entry name" value="DNApol_IV"/>
    <property type="match status" value="1"/>
</dbReference>
<keyword evidence="12 17" id="KW-0239">DNA-directed DNA polymerase</keyword>
<dbReference type="GO" id="GO:0003684">
    <property type="term" value="F:damaged DNA binding"/>
    <property type="evidence" value="ECO:0007669"/>
    <property type="project" value="InterPro"/>
</dbReference>
<evidence type="ECO:0000256" key="12">
    <source>
        <dbReference type="ARBA" id="ARBA00022932"/>
    </source>
</evidence>
<dbReference type="Gene3D" id="3.30.1490.100">
    <property type="entry name" value="DNA polymerase, Y-family, little finger domain"/>
    <property type="match status" value="1"/>
</dbReference>
<evidence type="ECO:0000256" key="4">
    <source>
        <dbReference type="ARBA" id="ARBA00022457"/>
    </source>
</evidence>
<keyword evidence="8 17" id="KW-0235">DNA replication</keyword>
<keyword evidence="13 17" id="KW-0238">DNA-binding</keyword>
<sequence>MSTAPRLEAAKRDWGDDETNCTVLHIDMDAFYASLETARHPELRGRPVIIGWLGSRSVVSAANYEARKYGVNSAMPMARAKQLCPGGAFVPVDMTYYRTMSKRIFTEVFQQVTDQIEQVSVDEGYMDVSGALLLWKSPRAIGAWVRQQVARRYGITCSVGVASNKLVAKLASTNAKPDGMLMIPEARQAQFVQMMPLRAIPGIGPSLGKRLDAWGIKTVADLAQMDETALFQATRSHITAHHLFLASRGLDPRPVEPHAPEKSIGAEVTFEQDTRDMTQVRELLHHCCNEVSSTLRAKSLVARTVTVKLRFADLSYSTKSHTLEQPMDTTTVMYPESVSLLRSMLKIPANASDSTPLPREIRLAGVSASSLSDRAATPVQLSFDDMFTGGDGVDKHKSGNSRRGQPDGHPGNRSDARQQSGNHTDSTGAGTRHDDHADTGAGTNTGSQSGNHPSKRISDSQRKSVFSTPIGQSERQPQRQKRDSAPDVSQPDAARSPQDALRKAESALDAVHGKFGKHAAGLGIEHDQWKARQVAGNSHLDPRR</sequence>
<evidence type="ECO:0000256" key="13">
    <source>
        <dbReference type="ARBA" id="ARBA00023125"/>
    </source>
</evidence>
<dbReference type="InterPro" id="IPR043502">
    <property type="entry name" value="DNA/RNA_pol_sf"/>
</dbReference>
<evidence type="ECO:0000256" key="9">
    <source>
        <dbReference type="ARBA" id="ARBA00022723"/>
    </source>
</evidence>
<dbReference type="Pfam" id="PF11799">
    <property type="entry name" value="IMS_C"/>
    <property type="match status" value="1"/>
</dbReference>
<accession>A0A086ZE95</accession>
<evidence type="ECO:0000256" key="15">
    <source>
        <dbReference type="ARBA" id="ARBA00025589"/>
    </source>
</evidence>
<evidence type="ECO:0000313" key="20">
    <source>
        <dbReference type="EMBL" id="KFI44845.1"/>
    </source>
</evidence>
<evidence type="ECO:0000256" key="7">
    <source>
        <dbReference type="ARBA" id="ARBA00022695"/>
    </source>
</evidence>
<evidence type="ECO:0000256" key="8">
    <source>
        <dbReference type="ARBA" id="ARBA00022705"/>
    </source>
</evidence>
<feature type="compositionally biased region" description="Polar residues" evidence="18">
    <location>
        <begin position="463"/>
        <end position="475"/>
    </location>
</feature>
<dbReference type="FunFam" id="3.30.1490.100:FF:000004">
    <property type="entry name" value="DNA polymerase IV"/>
    <property type="match status" value="1"/>
</dbReference>
<evidence type="ECO:0000256" key="6">
    <source>
        <dbReference type="ARBA" id="ARBA00022679"/>
    </source>
</evidence>
<evidence type="ECO:0000256" key="10">
    <source>
        <dbReference type="ARBA" id="ARBA00022763"/>
    </source>
</evidence>
<keyword evidence="7 17" id="KW-0548">Nucleotidyltransferase</keyword>
<dbReference type="Gene3D" id="3.30.70.270">
    <property type="match status" value="1"/>
</dbReference>
<dbReference type="InterPro" id="IPR001126">
    <property type="entry name" value="UmuC"/>
</dbReference>
<name>A0A086ZE95_9BIFI</name>
<feature type="site" description="Substrate discrimination" evidence="17">
    <location>
        <position position="32"/>
    </location>
</feature>
<comment type="caution">
    <text evidence="20">The sequence shown here is derived from an EMBL/GenBank/DDBJ whole genome shotgun (WGS) entry which is preliminary data.</text>
</comment>
<evidence type="ECO:0000259" key="19">
    <source>
        <dbReference type="PROSITE" id="PS50173"/>
    </source>
</evidence>
<keyword evidence="11 17" id="KW-0460">Magnesium</keyword>
<dbReference type="EC" id="2.7.7.7" evidence="17"/>
<dbReference type="GO" id="GO:0003887">
    <property type="term" value="F:DNA-directed DNA polymerase activity"/>
    <property type="evidence" value="ECO:0007669"/>
    <property type="project" value="UniProtKB-UniRule"/>
</dbReference>
<dbReference type="GO" id="GO:0005829">
    <property type="term" value="C:cytosol"/>
    <property type="evidence" value="ECO:0007669"/>
    <property type="project" value="TreeGrafter"/>
</dbReference>
<comment type="catalytic activity">
    <reaction evidence="16 17">
        <text>DNA(n) + a 2'-deoxyribonucleoside 5'-triphosphate = DNA(n+1) + diphosphate</text>
        <dbReference type="Rhea" id="RHEA:22508"/>
        <dbReference type="Rhea" id="RHEA-COMP:17339"/>
        <dbReference type="Rhea" id="RHEA-COMP:17340"/>
        <dbReference type="ChEBI" id="CHEBI:33019"/>
        <dbReference type="ChEBI" id="CHEBI:61560"/>
        <dbReference type="ChEBI" id="CHEBI:173112"/>
        <dbReference type="EC" id="2.7.7.7"/>
    </reaction>
</comment>
<keyword evidence="14 17" id="KW-0234">DNA repair</keyword>
<dbReference type="AlphaFoldDB" id="A0A086ZE95"/>
<keyword evidence="21" id="KW-1185">Reference proteome</keyword>
<dbReference type="Pfam" id="PF11798">
    <property type="entry name" value="IMS_HHH"/>
    <property type="match status" value="1"/>
</dbReference>
<dbReference type="PANTHER" id="PTHR11076">
    <property type="entry name" value="DNA REPAIR POLYMERASE UMUC / TRANSFERASE FAMILY MEMBER"/>
    <property type="match status" value="1"/>
</dbReference>
<evidence type="ECO:0000256" key="3">
    <source>
        <dbReference type="ARBA" id="ARBA00011245"/>
    </source>
</evidence>
<evidence type="ECO:0000256" key="17">
    <source>
        <dbReference type="HAMAP-Rule" id="MF_01113"/>
    </source>
</evidence>
<comment type="subunit">
    <text evidence="3 17">Monomer.</text>
</comment>
<keyword evidence="6 17" id="KW-0808">Transferase</keyword>
<dbReference type="OrthoDB" id="9808813at2"/>
<evidence type="ECO:0000256" key="16">
    <source>
        <dbReference type="ARBA" id="ARBA00049244"/>
    </source>
</evidence>
<feature type="compositionally biased region" description="Basic and acidic residues" evidence="18">
    <location>
        <begin position="404"/>
        <end position="416"/>
    </location>
</feature>
<dbReference type="GO" id="GO:0042276">
    <property type="term" value="P:error-prone translesion synthesis"/>
    <property type="evidence" value="ECO:0007669"/>
    <property type="project" value="TreeGrafter"/>
</dbReference>
<feature type="active site" evidence="17">
    <location>
        <position position="123"/>
    </location>
</feature>
<dbReference type="EMBL" id="JGYP01000005">
    <property type="protein sequence ID" value="KFI44845.1"/>
    <property type="molecule type" value="Genomic_DNA"/>
</dbReference>
<dbReference type="NCBIfam" id="NF002677">
    <property type="entry name" value="PRK02406.1"/>
    <property type="match status" value="1"/>
</dbReference>
<dbReference type="Proteomes" id="UP000029096">
    <property type="component" value="Unassembled WGS sequence"/>
</dbReference>
<feature type="binding site" evidence="17">
    <location>
        <position position="122"/>
    </location>
    <ligand>
        <name>Mg(2+)</name>
        <dbReference type="ChEBI" id="CHEBI:18420"/>
    </ligand>
</feature>
<dbReference type="PIRSF" id="PIRSF036603">
    <property type="entry name" value="DPol_eta"/>
    <property type="match status" value="1"/>
</dbReference>
<dbReference type="Pfam" id="PF00817">
    <property type="entry name" value="IMS"/>
    <property type="match status" value="1"/>
</dbReference>
<evidence type="ECO:0000256" key="1">
    <source>
        <dbReference type="ARBA" id="ARBA00004496"/>
    </source>
</evidence>
<evidence type="ECO:0000256" key="2">
    <source>
        <dbReference type="ARBA" id="ARBA00010945"/>
    </source>
</evidence>
<dbReference type="InterPro" id="IPR036775">
    <property type="entry name" value="DNA_pol_Y-fam_lit_finger_sf"/>
</dbReference>
<gene>
    <name evidence="17" type="primary">dinB</name>
    <name evidence="20" type="ORF">BBOH_1575</name>
</gene>
<dbReference type="GO" id="GO:0006281">
    <property type="term" value="P:DNA repair"/>
    <property type="evidence" value="ECO:0007669"/>
    <property type="project" value="UniProtKB-UniRule"/>
</dbReference>
<dbReference type="InterPro" id="IPR024728">
    <property type="entry name" value="PolY_HhH_motif"/>
</dbReference>
<evidence type="ECO:0000313" key="21">
    <source>
        <dbReference type="Proteomes" id="UP000029096"/>
    </source>
</evidence>
<dbReference type="PROSITE" id="PS50173">
    <property type="entry name" value="UMUC"/>
    <property type="match status" value="1"/>
</dbReference>